<keyword evidence="3" id="KW-0479">Metal-binding</keyword>
<dbReference type="CDD" id="cd02968">
    <property type="entry name" value="SCO"/>
    <property type="match status" value="1"/>
</dbReference>
<accession>U3GKY6</accession>
<keyword evidence="5" id="KW-0732">Signal</keyword>
<keyword evidence="2 3" id="KW-0186">Copper</keyword>
<dbReference type="PROSITE" id="PS51352">
    <property type="entry name" value="THIOREDOXIN_2"/>
    <property type="match status" value="1"/>
</dbReference>
<dbReference type="Pfam" id="PF11604">
    <property type="entry name" value="CusF_Ec"/>
    <property type="match status" value="1"/>
</dbReference>
<dbReference type="InterPro" id="IPR036249">
    <property type="entry name" value="Thioredoxin-like_sf"/>
</dbReference>
<keyword evidence="8" id="KW-1185">Reference proteome</keyword>
<dbReference type="PROSITE" id="PS51257">
    <property type="entry name" value="PROKAR_LIPOPROTEIN"/>
    <property type="match status" value="1"/>
</dbReference>
<dbReference type="eggNOG" id="COG1999">
    <property type="taxonomic scope" value="Bacteria"/>
</dbReference>
<feature type="binding site" evidence="3">
    <location>
        <position position="279"/>
    </location>
    <ligand>
        <name>Cu cation</name>
        <dbReference type="ChEBI" id="CHEBI:23378"/>
    </ligand>
</feature>
<dbReference type="InterPro" id="IPR021647">
    <property type="entry name" value="CusF_Ec"/>
</dbReference>
<protein>
    <submittedName>
        <fullName evidence="7">Uncharacterized protein SCO1/SenC/PrrC, involved in biogenesis of respiratory and photosynthetic systems</fullName>
    </submittedName>
</protein>
<dbReference type="eggNOG" id="COG5569">
    <property type="taxonomic scope" value="Bacteria"/>
</dbReference>
<comment type="similarity">
    <text evidence="1">Belongs to the SCO1/2 family.</text>
</comment>
<feature type="binding site" evidence="3">
    <location>
        <position position="188"/>
    </location>
    <ligand>
        <name>Cu cation</name>
        <dbReference type="ChEBI" id="CHEBI:23378"/>
    </ligand>
</feature>
<evidence type="ECO:0000256" key="4">
    <source>
        <dbReference type="PIRSR" id="PIRSR603782-2"/>
    </source>
</evidence>
<dbReference type="InterPro" id="IPR003782">
    <property type="entry name" value="SCO1/SenC"/>
</dbReference>
<keyword evidence="4" id="KW-1015">Disulfide bond</keyword>
<dbReference type="HOGENOM" id="CLU_066625_0_0_0"/>
<dbReference type="STRING" id="886293.Sinac_5266"/>
<dbReference type="GO" id="GO:0046872">
    <property type="term" value="F:metal ion binding"/>
    <property type="evidence" value="ECO:0007669"/>
    <property type="project" value="UniProtKB-KW"/>
</dbReference>
<dbReference type="SUPFAM" id="SSF52833">
    <property type="entry name" value="Thioredoxin-like"/>
    <property type="match status" value="1"/>
</dbReference>
<feature type="disulfide bond" description="Redox-active" evidence="4">
    <location>
        <begin position="188"/>
        <end position="194"/>
    </location>
</feature>
<dbReference type="Pfam" id="PF02630">
    <property type="entry name" value="SCO1-SenC"/>
    <property type="match status" value="1"/>
</dbReference>
<dbReference type="PANTHER" id="PTHR12151:SF25">
    <property type="entry name" value="LINALOOL DEHYDRATASE_ISOMERASE DOMAIN-CONTAINING PROTEIN"/>
    <property type="match status" value="1"/>
</dbReference>
<proteinExistence type="inferred from homology"/>
<gene>
    <name evidence="7" type="ordered locus">Sinac_5266</name>
</gene>
<name>U3GKY6_SINAD</name>
<evidence type="ECO:0000256" key="3">
    <source>
        <dbReference type="PIRSR" id="PIRSR603782-1"/>
    </source>
</evidence>
<feature type="signal peptide" evidence="5">
    <location>
        <begin position="1"/>
        <end position="19"/>
    </location>
</feature>
<dbReference type="InterPro" id="IPR042230">
    <property type="entry name" value="CusF_sf"/>
</dbReference>
<dbReference type="AlphaFoldDB" id="U3GKY6"/>
<evidence type="ECO:0000256" key="5">
    <source>
        <dbReference type="SAM" id="SignalP"/>
    </source>
</evidence>
<feature type="chain" id="PRO_5004641672" evidence="5">
    <location>
        <begin position="20"/>
        <end position="328"/>
    </location>
</feature>
<dbReference type="KEGG" id="saci:Sinac_5266"/>
<dbReference type="OrthoDB" id="9811998at2"/>
<sequence>MKRSLLLRCTLIAALGFLAGCTSRTPPSAEAPRKAVKAQAPASTLTHYKLTGIVKRVTPESGQVVIAHESIPGFMNAMTMPFTLKDHALLDDVQPGDEVEGDLRVEKEGKVVKDYELTDLVVTHPALPTPPKKRTLSLKNLTIQEAPARLEPGDLVPDFAVTTQEGRTLKLSELRGNVVALTFIYTRCPLPDFCPLMDRKFAELAGKIAASPQRSSRVRLLSISFDPEHDTPEVLRKHAEIQGATPPLWTFAVASHDELAKVAGPLGLTYGPTSTEIIHNLCTAVIDPEGRLARLEVGNAVKNLQASELLKFIAPLVPTSTEEPAPKP</sequence>
<evidence type="ECO:0000256" key="1">
    <source>
        <dbReference type="ARBA" id="ARBA00010996"/>
    </source>
</evidence>
<dbReference type="Gene3D" id="2.40.50.320">
    <property type="entry name" value="Copper binding periplasmic protein CusF"/>
    <property type="match status" value="1"/>
</dbReference>
<feature type="domain" description="Thioredoxin" evidence="6">
    <location>
        <begin position="150"/>
        <end position="318"/>
    </location>
</feature>
<reference evidence="7 8" key="1">
    <citation type="submission" date="2012-02" db="EMBL/GenBank/DDBJ databases">
        <title>Complete sequence of chromosome of Singulisphaera acidiphila DSM 18658.</title>
        <authorList>
            <consortium name="US DOE Joint Genome Institute (JGI-PGF)"/>
            <person name="Lucas S."/>
            <person name="Copeland A."/>
            <person name="Lapidus A."/>
            <person name="Glavina del Rio T."/>
            <person name="Dalin E."/>
            <person name="Tice H."/>
            <person name="Bruce D."/>
            <person name="Goodwin L."/>
            <person name="Pitluck S."/>
            <person name="Peters L."/>
            <person name="Ovchinnikova G."/>
            <person name="Chertkov O."/>
            <person name="Kyrpides N."/>
            <person name="Mavromatis K."/>
            <person name="Ivanova N."/>
            <person name="Brettin T."/>
            <person name="Detter J.C."/>
            <person name="Han C."/>
            <person name="Larimer F."/>
            <person name="Land M."/>
            <person name="Hauser L."/>
            <person name="Markowitz V."/>
            <person name="Cheng J.-F."/>
            <person name="Hugenholtz P."/>
            <person name="Woyke T."/>
            <person name="Wu D."/>
            <person name="Tindall B."/>
            <person name="Pomrenke H."/>
            <person name="Brambilla E."/>
            <person name="Klenk H.-P."/>
            <person name="Eisen J.A."/>
        </authorList>
    </citation>
    <scope>NUCLEOTIDE SEQUENCE [LARGE SCALE GENOMIC DNA]</scope>
    <source>
        <strain evidence="8">ATCC BAA-1392 / DSM 18658 / VKM B-2454 / MOB10</strain>
    </source>
</reference>
<dbReference type="EMBL" id="CP003364">
    <property type="protein sequence ID" value="AGA29417.1"/>
    <property type="molecule type" value="Genomic_DNA"/>
</dbReference>
<feature type="binding site" evidence="3">
    <location>
        <position position="194"/>
    </location>
    <ligand>
        <name>Cu cation</name>
        <dbReference type="ChEBI" id="CHEBI:23378"/>
    </ligand>
</feature>
<dbReference type="InterPro" id="IPR013766">
    <property type="entry name" value="Thioredoxin_domain"/>
</dbReference>
<dbReference type="PANTHER" id="PTHR12151">
    <property type="entry name" value="ELECTRON TRANSPORT PROTIN SCO1/SENC FAMILY MEMBER"/>
    <property type="match status" value="1"/>
</dbReference>
<dbReference type="Gene3D" id="3.40.30.10">
    <property type="entry name" value="Glutaredoxin"/>
    <property type="match status" value="1"/>
</dbReference>
<evidence type="ECO:0000313" key="7">
    <source>
        <dbReference type="EMBL" id="AGA29417.1"/>
    </source>
</evidence>
<organism evidence="7 8">
    <name type="scientific">Singulisphaera acidiphila (strain ATCC BAA-1392 / DSM 18658 / VKM B-2454 / MOB10)</name>
    <dbReference type="NCBI Taxonomy" id="886293"/>
    <lineage>
        <taxon>Bacteria</taxon>
        <taxon>Pseudomonadati</taxon>
        <taxon>Planctomycetota</taxon>
        <taxon>Planctomycetia</taxon>
        <taxon>Isosphaerales</taxon>
        <taxon>Isosphaeraceae</taxon>
        <taxon>Singulisphaera</taxon>
    </lineage>
</organism>
<dbReference type="Proteomes" id="UP000010798">
    <property type="component" value="Chromosome"/>
</dbReference>
<evidence type="ECO:0000256" key="2">
    <source>
        <dbReference type="ARBA" id="ARBA00023008"/>
    </source>
</evidence>
<evidence type="ECO:0000259" key="6">
    <source>
        <dbReference type="PROSITE" id="PS51352"/>
    </source>
</evidence>
<evidence type="ECO:0000313" key="8">
    <source>
        <dbReference type="Proteomes" id="UP000010798"/>
    </source>
</evidence>
<dbReference type="RefSeq" id="WP_015248520.1">
    <property type="nucleotide sequence ID" value="NC_019892.1"/>
</dbReference>